<dbReference type="PATRIC" id="fig|1048260.3.peg.2400"/>
<sequence length="123" mass="13967">MHPQNVLSAKDDMWIPNRPRKSLKGTDGKKLFKIGKEKSDEKSTGFPVGNGDFRVRPDGNPVFCRSRPGQCLNGEREPEASLNERLNQTIDQRFAKEIKTNAGEDVRRDVPRNPGMIRVLEIH</sequence>
<gene>
    <name evidence="2" type="ordered locus">LFML04_2204</name>
</gene>
<dbReference type="HOGENOM" id="CLU_2012413_0_0_0"/>
<organism evidence="2 3">
    <name type="scientific">Leptospirillum ferriphilum (strain ML-04)</name>
    <dbReference type="NCBI Taxonomy" id="1048260"/>
    <lineage>
        <taxon>Bacteria</taxon>
        <taxon>Pseudomonadati</taxon>
        <taxon>Nitrospirota</taxon>
        <taxon>Nitrospiria</taxon>
        <taxon>Nitrospirales</taxon>
        <taxon>Nitrospiraceae</taxon>
        <taxon>Leptospirillum</taxon>
    </lineage>
</organism>
<feature type="compositionally biased region" description="Basic and acidic residues" evidence="1">
    <location>
        <begin position="24"/>
        <end position="43"/>
    </location>
</feature>
<dbReference type="EMBL" id="CP002919">
    <property type="protein sequence ID" value="AFS54396.1"/>
    <property type="molecule type" value="Genomic_DNA"/>
</dbReference>
<protein>
    <submittedName>
        <fullName evidence="2">Uncharacterized protein</fullName>
    </submittedName>
</protein>
<feature type="region of interest" description="Disordered" evidence="1">
    <location>
        <begin position="1"/>
        <end position="61"/>
    </location>
</feature>
<evidence type="ECO:0000313" key="3">
    <source>
        <dbReference type="Proteomes" id="UP000006177"/>
    </source>
</evidence>
<accession>J9ZE42</accession>
<evidence type="ECO:0000313" key="2">
    <source>
        <dbReference type="EMBL" id="AFS54396.1"/>
    </source>
</evidence>
<reference evidence="2 3" key="1">
    <citation type="journal article" date="2011" name="J. Microbiol.">
        <title>Complete genome of Leptospirillum ferriphilum ML-04 provides insight into its physiology and environmental adaptation.</title>
        <authorList>
            <person name="Mi S."/>
            <person name="Song J."/>
            <person name="Lin J."/>
            <person name="Che Y."/>
            <person name="Zheng H."/>
            <person name="Lin J."/>
        </authorList>
    </citation>
    <scope>NUCLEOTIDE SEQUENCE [LARGE SCALE GENOMIC DNA]</scope>
    <source>
        <strain evidence="2 3">ML-04</strain>
    </source>
</reference>
<dbReference type="Proteomes" id="UP000006177">
    <property type="component" value="Chromosome"/>
</dbReference>
<proteinExistence type="predicted"/>
<dbReference type="AlphaFoldDB" id="J9ZE42"/>
<dbReference type="KEGG" id="lfi:LFML04_2204"/>
<evidence type="ECO:0000256" key="1">
    <source>
        <dbReference type="SAM" id="MobiDB-lite"/>
    </source>
</evidence>
<name>J9ZE42_LEPFM</name>